<evidence type="ECO:0000313" key="3">
    <source>
        <dbReference type="Proteomes" id="UP000266841"/>
    </source>
</evidence>
<gene>
    <name evidence="2" type="ORF">THAOC_02592</name>
</gene>
<dbReference type="EMBL" id="AGNL01002792">
    <property type="protein sequence ID" value="EJK75683.1"/>
    <property type="molecule type" value="Genomic_DNA"/>
</dbReference>
<proteinExistence type="predicted"/>
<comment type="caution">
    <text evidence="2">The sequence shown here is derived from an EMBL/GenBank/DDBJ whole genome shotgun (WGS) entry which is preliminary data.</text>
</comment>
<protein>
    <submittedName>
        <fullName evidence="2">Uncharacterized protein</fullName>
    </submittedName>
</protein>
<feature type="region of interest" description="Disordered" evidence="1">
    <location>
        <begin position="464"/>
        <end position="492"/>
    </location>
</feature>
<accession>K0TAH2</accession>
<feature type="compositionally biased region" description="Basic and acidic residues" evidence="1">
    <location>
        <begin position="482"/>
        <end position="492"/>
    </location>
</feature>
<feature type="region of interest" description="Disordered" evidence="1">
    <location>
        <begin position="272"/>
        <end position="296"/>
    </location>
</feature>
<sequence>MVSDCTDHEQRHEHKHAVHHNIQGGAERVVLVVEQAVVEHFLEARDVLGRTEERLVQLGGVPAEGVHDDPKERRTVGKFAPIDFWKGNGITKTRTLPLDSPLVVTHGRLPVLVDRLDVIGNVVHPVVKREPLQSLLVQADRRVAQYPPLVVAQELGRAVAPRGERVARDAQEDVQLGERRAGRVREVVLRRVLGEVVADDLLHVEALLRERDGRRAGEDLRPVLPEVVDYALDAAGVLVDEVLDVVYRPVDDDPVLPGLEPDVLHAEDSVLLTEQQGHETEDTDEKRRARDHGDEESDLLAPRLLGVLRRPRDALVGYEERQDPREAGPDPALCDLPPVPLRELRLRHARRVEATVSPVMIVDCAPRLSDAHEKRALGMMAAELARDRDDCVDGAIPVGFRSCMNLLRAAHVGILLRAAHVRVLLASAGVRSVHLRPNEEENESVRTDPRRTKHKEEAEIHLASHLASRQAPVGARVRPHRTPHEGAVREARPSVLRGHRALPRRRLAPVRVLAPAALPLARGVPRGVPRVLPAPHGRAPAGGCVLGGRAGRVLRRHGVADRIGPAGGGAAPSPHGPGGVRREFLAELIPDVPV</sequence>
<evidence type="ECO:0000256" key="1">
    <source>
        <dbReference type="SAM" id="MobiDB-lite"/>
    </source>
</evidence>
<feature type="compositionally biased region" description="Basic and acidic residues" evidence="1">
    <location>
        <begin position="276"/>
        <end position="293"/>
    </location>
</feature>
<reference evidence="2 3" key="1">
    <citation type="journal article" date="2012" name="Genome Biol.">
        <title>Genome and low-iron response of an oceanic diatom adapted to chronic iron limitation.</title>
        <authorList>
            <person name="Lommer M."/>
            <person name="Specht M."/>
            <person name="Roy A.S."/>
            <person name="Kraemer L."/>
            <person name="Andreson R."/>
            <person name="Gutowska M.A."/>
            <person name="Wolf J."/>
            <person name="Bergner S.V."/>
            <person name="Schilhabel M.B."/>
            <person name="Klostermeier U.C."/>
            <person name="Beiko R.G."/>
            <person name="Rosenstiel P."/>
            <person name="Hippler M."/>
            <person name="Laroche J."/>
        </authorList>
    </citation>
    <scope>NUCLEOTIDE SEQUENCE [LARGE SCALE GENOMIC DNA]</scope>
    <source>
        <strain evidence="2 3">CCMP1005</strain>
    </source>
</reference>
<evidence type="ECO:0000313" key="2">
    <source>
        <dbReference type="EMBL" id="EJK75683.1"/>
    </source>
</evidence>
<dbReference type="Proteomes" id="UP000266841">
    <property type="component" value="Unassembled WGS sequence"/>
</dbReference>
<organism evidence="2 3">
    <name type="scientific">Thalassiosira oceanica</name>
    <name type="common">Marine diatom</name>
    <dbReference type="NCBI Taxonomy" id="159749"/>
    <lineage>
        <taxon>Eukaryota</taxon>
        <taxon>Sar</taxon>
        <taxon>Stramenopiles</taxon>
        <taxon>Ochrophyta</taxon>
        <taxon>Bacillariophyta</taxon>
        <taxon>Coscinodiscophyceae</taxon>
        <taxon>Thalassiosirophycidae</taxon>
        <taxon>Thalassiosirales</taxon>
        <taxon>Thalassiosiraceae</taxon>
        <taxon>Thalassiosira</taxon>
    </lineage>
</organism>
<keyword evidence="3" id="KW-1185">Reference proteome</keyword>
<name>K0TAH2_THAOC</name>
<dbReference type="AlphaFoldDB" id="K0TAH2"/>